<evidence type="ECO:0000256" key="5">
    <source>
        <dbReference type="ARBA" id="ARBA00023242"/>
    </source>
</evidence>
<evidence type="ECO:0000256" key="3">
    <source>
        <dbReference type="ARBA" id="ARBA00023015"/>
    </source>
</evidence>
<keyword evidence="9" id="KW-1185">Reference proteome</keyword>
<proteinExistence type="predicted"/>
<name>A0ABR3JEP5_9AGAR</name>
<feature type="region of interest" description="Disordered" evidence="6">
    <location>
        <begin position="46"/>
        <end position="72"/>
    </location>
</feature>
<dbReference type="PANTHER" id="PTHR47338:SF29">
    <property type="entry name" value="ZN(2)-C6 FUNGAL-TYPE DOMAIN-CONTAINING PROTEIN"/>
    <property type="match status" value="1"/>
</dbReference>
<evidence type="ECO:0000256" key="4">
    <source>
        <dbReference type="ARBA" id="ARBA00023163"/>
    </source>
</evidence>
<organism evidence="8 9">
    <name type="scientific">Hohenbuehelia grisea</name>
    <dbReference type="NCBI Taxonomy" id="104357"/>
    <lineage>
        <taxon>Eukaryota</taxon>
        <taxon>Fungi</taxon>
        <taxon>Dikarya</taxon>
        <taxon>Basidiomycota</taxon>
        <taxon>Agaricomycotina</taxon>
        <taxon>Agaricomycetes</taxon>
        <taxon>Agaricomycetidae</taxon>
        <taxon>Agaricales</taxon>
        <taxon>Pleurotineae</taxon>
        <taxon>Pleurotaceae</taxon>
        <taxon>Hohenbuehelia</taxon>
    </lineage>
</organism>
<evidence type="ECO:0000256" key="1">
    <source>
        <dbReference type="ARBA" id="ARBA00004123"/>
    </source>
</evidence>
<feature type="domain" description="Xylanolytic transcriptional activator regulatory" evidence="7">
    <location>
        <begin position="155"/>
        <end position="307"/>
    </location>
</feature>
<evidence type="ECO:0000256" key="6">
    <source>
        <dbReference type="SAM" id="MobiDB-lite"/>
    </source>
</evidence>
<dbReference type="Proteomes" id="UP001556367">
    <property type="component" value="Unassembled WGS sequence"/>
</dbReference>
<sequence length="564" mass="60848">MGSFADCEYVTTGARPHAAHLEETIAILENRIRELENPGNTAGSVILSSPYRLEPGPGSSATSSSSVAGGRRHHTVYREPRQLNNMDSATSPGTLVRRLTRGNTSYKEEPAPAVKAALLHTFVHHASEIGFFLDAKRFVMVATVSDTQAQESELLPALISAACLWGLRLSRTGVSNSPEGTHQQSVLRQAEEGYLNQALDKLAGMVTSPTISPHVRVLHTIQAEILLANYFFDSGRAQEGRHHTSTAVALALGAGLNRGNGGVAPPTALPPTMDSIETRERIGAFWAVLMLDNLWSAALETPPNLQLRASTGQGVEVDIPWPSEDGVEVELSSRSVITEFLNGTETGNRGRSLTALLIKASILVERAHYLGRRYRPDFNATQRDSFQANQAALGGVMRRFISSIPNPDASTMPDTTLRTLSTIHTISQFAKIKLFSLGRYGEELGSPNSRNIAVETAIMISRTAPATDESNVTFVNPMLGVRICHTYLNLTDELEQAAWTTAASVLLDEATRLRRAGRRTPVVNLAQAVQPLVSSCARLAADATVARLEYIRATLAELTGGVSA</sequence>
<evidence type="ECO:0000313" key="9">
    <source>
        <dbReference type="Proteomes" id="UP001556367"/>
    </source>
</evidence>
<evidence type="ECO:0000256" key="2">
    <source>
        <dbReference type="ARBA" id="ARBA00022723"/>
    </source>
</evidence>
<comment type="subcellular location">
    <subcellularLocation>
        <location evidence="1">Nucleus</location>
    </subcellularLocation>
</comment>
<feature type="compositionally biased region" description="Low complexity" evidence="6">
    <location>
        <begin position="55"/>
        <end position="69"/>
    </location>
</feature>
<protein>
    <recommendedName>
        <fullName evidence="7">Xylanolytic transcriptional activator regulatory domain-containing protein</fullName>
    </recommendedName>
</protein>
<dbReference type="CDD" id="cd12148">
    <property type="entry name" value="fungal_TF_MHR"/>
    <property type="match status" value="1"/>
</dbReference>
<dbReference type="Pfam" id="PF04082">
    <property type="entry name" value="Fungal_trans"/>
    <property type="match status" value="1"/>
</dbReference>
<evidence type="ECO:0000259" key="7">
    <source>
        <dbReference type="Pfam" id="PF04082"/>
    </source>
</evidence>
<dbReference type="EMBL" id="JASNQZ010000008">
    <property type="protein sequence ID" value="KAL0954213.1"/>
    <property type="molecule type" value="Genomic_DNA"/>
</dbReference>
<evidence type="ECO:0000313" key="8">
    <source>
        <dbReference type="EMBL" id="KAL0954213.1"/>
    </source>
</evidence>
<keyword evidence="3" id="KW-0805">Transcription regulation</keyword>
<gene>
    <name evidence="8" type="ORF">HGRIS_005341</name>
</gene>
<dbReference type="PANTHER" id="PTHR47338">
    <property type="entry name" value="ZN(II)2CYS6 TRANSCRIPTION FACTOR (EUROFUNG)-RELATED"/>
    <property type="match status" value="1"/>
</dbReference>
<keyword evidence="2" id="KW-0479">Metal-binding</keyword>
<accession>A0ABR3JEP5</accession>
<comment type="caution">
    <text evidence="8">The sequence shown here is derived from an EMBL/GenBank/DDBJ whole genome shotgun (WGS) entry which is preliminary data.</text>
</comment>
<reference evidence="9" key="1">
    <citation type="submission" date="2024-06" db="EMBL/GenBank/DDBJ databases">
        <title>Multi-omics analyses provide insights into the biosynthesis of the anticancer antibiotic pleurotin in Hohenbuehelia grisea.</title>
        <authorList>
            <person name="Weaver J.A."/>
            <person name="Alberti F."/>
        </authorList>
    </citation>
    <scope>NUCLEOTIDE SEQUENCE [LARGE SCALE GENOMIC DNA]</scope>
    <source>
        <strain evidence="9">T-177</strain>
    </source>
</reference>
<keyword evidence="4" id="KW-0804">Transcription</keyword>
<keyword evidence="5" id="KW-0539">Nucleus</keyword>
<dbReference type="InterPro" id="IPR050815">
    <property type="entry name" value="TF_fung"/>
</dbReference>
<dbReference type="InterPro" id="IPR007219">
    <property type="entry name" value="XnlR_reg_dom"/>
</dbReference>